<accession>D7BI86</accession>
<gene>
    <name evidence="2" type="ordered locus">Mesil_0420</name>
</gene>
<proteinExistence type="predicted"/>
<dbReference type="STRING" id="526227.Mesil_0420"/>
<dbReference type="HOGENOM" id="CLU_2633964_0_0_0"/>
<name>D7BI86_ALLS1</name>
<feature type="region of interest" description="Disordered" evidence="1">
    <location>
        <begin position="43"/>
        <end position="77"/>
    </location>
</feature>
<dbReference type="EMBL" id="CP002042">
    <property type="protein sequence ID" value="ADH62360.1"/>
    <property type="molecule type" value="Genomic_DNA"/>
</dbReference>
<protein>
    <submittedName>
        <fullName evidence="2">Uncharacterized protein</fullName>
    </submittedName>
</protein>
<dbReference type="AlphaFoldDB" id="D7BI86"/>
<evidence type="ECO:0000256" key="1">
    <source>
        <dbReference type="SAM" id="MobiDB-lite"/>
    </source>
</evidence>
<sequence>MSKQPNPFIFPETPEDNRQTFDEVLETLSGECLGPNLTRKLEHKAREAQHPWLPAKDTRQQGRFAQVKRKERVRRRP</sequence>
<keyword evidence="3" id="KW-1185">Reference proteome</keyword>
<evidence type="ECO:0000313" key="2">
    <source>
        <dbReference type="EMBL" id="ADH62360.1"/>
    </source>
</evidence>
<dbReference type="RefSeq" id="WP_013156966.1">
    <property type="nucleotide sequence ID" value="NC_014212.1"/>
</dbReference>
<evidence type="ECO:0000313" key="3">
    <source>
        <dbReference type="Proteomes" id="UP000001916"/>
    </source>
</evidence>
<dbReference type="Proteomes" id="UP000001916">
    <property type="component" value="Chromosome"/>
</dbReference>
<dbReference type="KEGG" id="msv:Mesil_0420"/>
<reference evidence="2 3" key="1">
    <citation type="journal article" date="2010" name="Stand. Genomic Sci.">
        <title>Complete genome sequence of Meiothermus silvanus type strain (VI-R2).</title>
        <authorList>
            <person name="Sikorski J."/>
            <person name="Tindall B.J."/>
            <person name="Lowry S."/>
            <person name="Lucas S."/>
            <person name="Nolan M."/>
            <person name="Copeland A."/>
            <person name="Glavina Del Rio T."/>
            <person name="Tice H."/>
            <person name="Cheng J.F."/>
            <person name="Han C."/>
            <person name="Pitluck S."/>
            <person name="Liolios K."/>
            <person name="Ivanova N."/>
            <person name="Mavromatis K."/>
            <person name="Mikhailova N."/>
            <person name="Pati A."/>
            <person name="Goodwin L."/>
            <person name="Chen A."/>
            <person name="Palaniappan K."/>
            <person name="Land M."/>
            <person name="Hauser L."/>
            <person name="Chang Y.J."/>
            <person name="Jeffries C.D."/>
            <person name="Rohde M."/>
            <person name="Goker M."/>
            <person name="Woyke T."/>
            <person name="Bristow J."/>
            <person name="Eisen J.A."/>
            <person name="Markowitz V."/>
            <person name="Hugenholtz P."/>
            <person name="Kyrpides N.C."/>
            <person name="Klenk H.P."/>
            <person name="Lapidus A."/>
        </authorList>
    </citation>
    <scope>NUCLEOTIDE SEQUENCE [LARGE SCALE GENOMIC DNA]</scope>
    <source>
        <strain evidence="3">ATCC 700542 / DSM 9946 / VI-R2</strain>
    </source>
</reference>
<feature type="compositionally biased region" description="Basic residues" evidence="1">
    <location>
        <begin position="66"/>
        <end position="77"/>
    </location>
</feature>
<organism evidence="2 3">
    <name type="scientific">Allomeiothermus silvanus (strain ATCC 700542 / DSM 9946 / NBRC 106475 / NCIMB 13440 / VI-R2)</name>
    <name type="common">Thermus silvanus</name>
    <dbReference type="NCBI Taxonomy" id="526227"/>
    <lineage>
        <taxon>Bacteria</taxon>
        <taxon>Thermotogati</taxon>
        <taxon>Deinococcota</taxon>
        <taxon>Deinococci</taxon>
        <taxon>Thermales</taxon>
        <taxon>Thermaceae</taxon>
        <taxon>Allomeiothermus</taxon>
    </lineage>
</organism>